<dbReference type="InterPro" id="IPR017853">
    <property type="entry name" value="GH"/>
</dbReference>
<evidence type="ECO:0000313" key="7">
    <source>
        <dbReference type="EMBL" id="MFM1525492.1"/>
    </source>
</evidence>
<comment type="caution">
    <text evidence="7">The sequence shown here is derived from an EMBL/GenBank/DDBJ whole genome shotgun (WGS) entry which is preliminary data.</text>
</comment>
<keyword evidence="8" id="KW-1185">Reference proteome</keyword>
<dbReference type="SMART" id="SM00812">
    <property type="entry name" value="Alpha_L_fucos"/>
    <property type="match status" value="1"/>
</dbReference>
<gene>
    <name evidence="7" type="ORF">ABGF40_07460</name>
</gene>
<name>A0ABW9F7V2_9FIRM</name>
<keyword evidence="4" id="KW-0378">Hydrolase</keyword>
<evidence type="ECO:0000256" key="3">
    <source>
        <dbReference type="ARBA" id="ARBA00022729"/>
    </source>
</evidence>
<evidence type="ECO:0000313" key="8">
    <source>
        <dbReference type="Proteomes" id="UP001629536"/>
    </source>
</evidence>
<evidence type="ECO:0000256" key="2">
    <source>
        <dbReference type="ARBA" id="ARBA00012662"/>
    </source>
</evidence>
<dbReference type="SUPFAM" id="SSF51445">
    <property type="entry name" value="(Trans)glycosidases"/>
    <property type="match status" value="1"/>
</dbReference>
<dbReference type="EMBL" id="JBFNFH010000020">
    <property type="protein sequence ID" value="MFM1525492.1"/>
    <property type="molecule type" value="Genomic_DNA"/>
</dbReference>
<keyword evidence="3" id="KW-0732">Signal</keyword>
<dbReference type="Gene3D" id="3.20.20.80">
    <property type="entry name" value="Glycosidases"/>
    <property type="match status" value="1"/>
</dbReference>
<dbReference type="Proteomes" id="UP001629536">
    <property type="component" value="Unassembled WGS sequence"/>
</dbReference>
<dbReference type="PANTHER" id="PTHR10030">
    <property type="entry name" value="ALPHA-L-FUCOSIDASE"/>
    <property type="match status" value="1"/>
</dbReference>
<dbReference type="InterPro" id="IPR000933">
    <property type="entry name" value="Glyco_hydro_29"/>
</dbReference>
<reference evidence="7 8" key="1">
    <citation type="journal article" date="2024" name="Front. Microbiol.">
        <title>Pangenomic and biochemical analyses of Helcococcus ovis reveal widespread tetracycline resistance and a novel bacterial species, Helcococcus bovis.</title>
        <authorList>
            <person name="Cunha F."/>
            <person name="Zhai Y."/>
            <person name="Casaro S."/>
            <person name="Jones K.L."/>
            <person name="Hernandez M."/>
            <person name="Bisinotto R.S."/>
            <person name="Kariyawasam S."/>
            <person name="Brown M.B."/>
            <person name="Phillips A."/>
            <person name="Jeong K.C."/>
            <person name="Galvao K.N."/>
        </authorList>
    </citation>
    <scope>NUCLEOTIDE SEQUENCE [LARGE SCALE GENOMIC DNA]</scope>
    <source>
        <strain evidence="7 8">KG197</strain>
    </source>
</reference>
<accession>A0ABW9F7V2</accession>
<evidence type="ECO:0000259" key="6">
    <source>
        <dbReference type="Pfam" id="PF01120"/>
    </source>
</evidence>
<proteinExistence type="inferred from homology"/>
<dbReference type="EC" id="3.2.1.51" evidence="2"/>
<organism evidence="7 8">
    <name type="scientific">Helcococcus bovis</name>
    <dbReference type="NCBI Taxonomy" id="3153252"/>
    <lineage>
        <taxon>Bacteria</taxon>
        <taxon>Bacillati</taxon>
        <taxon>Bacillota</taxon>
        <taxon>Tissierellia</taxon>
        <taxon>Tissierellales</taxon>
        <taxon>Peptoniphilaceae</taxon>
        <taxon>Helcococcus</taxon>
    </lineage>
</organism>
<keyword evidence="5" id="KW-0326">Glycosidase</keyword>
<feature type="domain" description="Glycoside hydrolase family 29 N-terminal" evidence="6">
    <location>
        <begin position="42"/>
        <end position="310"/>
    </location>
</feature>
<protein>
    <recommendedName>
        <fullName evidence="2">alpha-L-fucosidase</fullName>
        <ecNumber evidence="2">3.2.1.51</ecNumber>
    </recommendedName>
</protein>
<evidence type="ECO:0000256" key="4">
    <source>
        <dbReference type="ARBA" id="ARBA00022801"/>
    </source>
</evidence>
<dbReference type="InterPro" id="IPR057739">
    <property type="entry name" value="Glyco_hydro_29_N"/>
</dbReference>
<sequence>MEKYLGPVPNEAQIKYHEEEMSCFMHFGMNTFTEVEWGNGKENLSNFKLESFDFDGYVKFIKEMGFKRLIFTAKHHDGFCMFDTKYSDHKITNTSYGKDFFEELSKACTKYDMNMGCYLSPWDVHEETYGTGEPYNEYYLNQLKEICESPKYGNNGKFVEWWFDNAKDPNYKDQVYTFDKWIEAVKSNNPNILMFGVGSKGGIHWLGNEMGYAPEENSPKLKIRESFDLDFYNEFKSKDGHDETYVWSVPEADTCTTSGWFSHPKEKIKSVDELFNIYLKSIGRGAVLLLNIAPNKDGKIDEKIKQNVRKFVDRIHNEFLNELSNKLEIIEDSKNDGKEILININNLKEIDLRYLILQEDIKYGSRFIEGFVYINDERVNINSIGYKRIIELRNSKIEGKKIHNIKVYFKGESELKIKPIKIY</sequence>
<comment type="similarity">
    <text evidence="1">Belongs to the glycosyl hydrolase 29 family.</text>
</comment>
<evidence type="ECO:0000256" key="5">
    <source>
        <dbReference type="ARBA" id="ARBA00023295"/>
    </source>
</evidence>
<dbReference type="Pfam" id="PF01120">
    <property type="entry name" value="Alpha_L_fucos"/>
    <property type="match status" value="1"/>
</dbReference>
<evidence type="ECO:0000256" key="1">
    <source>
        <dbReference type="ARBA" id="ARBA00007951"/>
    </source>
</evidence>
<dbReference type="RefSeq" id="WP_408126888.1">
    <property type="nucleotide sequence ID" value="NZ_JBFNFH010000020.1"/>
</dbReference>
<dbReference type="PANTHER" id="PTHR10030:SF37">
    <property type="entry name" value="ALPHA-L-FUCOSIDASE-RELATED"/>
    <property type="match status" value="1"/>
</dbReference>